<organism evidence="1 2">
    <name type="scientific">Novipirellula rosea</name>
    <dbReference type="NCBI Taxonomy" id="1031540"/>
    <lineage>
        <taxon>Bacteria</taxon>
        <taxon>Pseudomonadati</taxon>
        <taxon>Planctomycetota</taxon>
        <taxon>Planctomycetia</taxon>
        <taxon>Pirellulales</taxon>
        <taxon>Pirellulaceae</taxon>
        <taxon>Novipirellula</taxon>
    </lineage>
</organism>
<gene>
    <name evidence="1" type="ORF">GCM10023156_24070</name>
</gene>
<comment type="caution">
    <text evidence="1">The sequence shown here is derived from an EMBL/GenBank/DDBJ whole genome shotgun (WGS) entry which is preliminary data.</text>
</comment>
<evidence type="ECO:0000313" key="1">
    <source>
        <dbReference type="EMBL" id="GAA4453280.1"/>
    </source>
</evidence>
<reference evidence="2" key="1">
    <citation type="journal article" date="2019" name="Int. J. Syst. Evol. Microbiol.">
        <title>The Global Catalogue of Microorganisms (GCM) 10K type strain sequencing project: providing services to taxonomists for standard genome sequencing and annotation.</title>
        <authorList>
            <consortium name="The Broad Institute Genomics Platform"/>
            <consortium name="The Broad Institute Genome Sequencing Center for Infectious Disease"/>
            <person name="Wu L."/>
            <person name="Ma J."/>
        </authorList>
    </citation>
    <scope>NUCLEOTIDE SEQUENCE [LARGE SCALE GENOMIC DNA]</scope>
    <source>
        <strain evidence="2">JCM 17759</strain>
    </source>
</reference>
<name>A0ABP8MMV7_9BACT</name>
<dbReference type="Proteomes" id="UP001500840">
    <property type="component" value="Unassembled WGS sequence"/>
</dbReference>
<dbReference type="EMBL" id="BAABGA010000030">
    <property type="protein sequence ID" value="GAA4453280.1"/>
    <property type="molecule type" value="Genomic_DNA"/>
</dbReference>
<protein>
    <submittedName>
        <fullName evidence="1">DUF1552 domain-containing protein</fullName>
    </submittedName>
</protein>
<dbReference type="Pfam" id="PF07586">
    <property type="entry name" value="HXXSHH"/>
    <property type="match status" value="1"/>
</dbReference>
<dbReference type="InterPro" id="IPR011447">
    <property type="entry name" value="DUF1552"/>
</dbReference>
<accession>A0ABP8MMV7</accession>
<keyword evidence="2" id="KW-1185">Reference proteome</keyword>
<proteinExistence type="predicted"/>
<evidence type="ECO:0000313" key="2">
    <source>
        <dbReference type="Proteomes" id="UP001500840"/>
    </source>
</evidence>
<sequence length="390" mass="42831">MVCIGNMLGFHPEAYWPAAANAKSHEGLTIQRDFALGRSTAPLSAISDRMTMIAGLDHDTAGGHFSIHSFLSGVRQIDAKTMPDANVTIDQYAAETIAGQTRFPSLTVGSESGIHGGCQLSWTRTGTRVPPITGPEQLFQILFVGNSEKDKVAAADRFKLQGSILDLVRGDANRFGRTLNQQDRDKLDEYLTSVREVEKRIGLRRNWIDVPKPEAPFDRPKNRNMVEDLPLLYDLIALALQTDSTRIATLEIGGDFNPRDLGVDGDYHALSHHGHLADRIEALITLETYQIEQFVRFVEKLSATKEGEHSLLEQTSVLFGSGMGNANSHNNVNLPVILAGGGFEHGRLLAFDRDSAHRPPLTNLFVSMLQKFGVETDRFATSTGTLRGLA</sequence>